<dbReference type="InterPro" id="IPR029063">
    <property type="entry name" value="SAM-dependent_MTases_sf"/>
</dbReference>
<dbReference type="EMBL" id="JADIMZ010000070">
    <property type="protein sequence ID" value="MBO8432572.1"/>
    <property type="molecule type" value="Genomic_DNA"/>
</dbReference>
<evidence type="ECO:0000313" key="4">
    <source>
        <dbReference type="EMBL" id="MBO8432572.1"/>
    </source>
</evidence>
<reference evidence="4" key="1">
    <citation type="submission" date="2020-10" db="EMBL/GenBank/DDBJ databases">
        <authorList>
            <person name="Gilroy R."/>
        </authorList>
    </citation>
    <scope>NUCLEOTIDE SEQUENCE</scope>
    <source>
        <strain evidence="4">2889</strain>
    </source>
</reference>
<sequence>MPAFRFKHFSVEHERSTMKVGTDGVLLGAWASLPQRPEIGDGLAIAGRSVESLGVSGSTLSAGSPVRFLDVGCGCGLIAMMLAQRLALAGWRPEEAKVDALDLDAASCEEALSNTASSCYREYLSVSCLDYRVLPDSFPARSYSRIVSNPPYFRESLKCPKAQRNQARHADTLPFEELLSVSERLLEPGGHLCLILPPASWECVQRLLPEHAPLLELCRLARVFSKPGKACERVLAEWVRREEGTRRASHQRLWVLPKEESASNGMCLNGVDIQDILIHDEAGGYTEEYRAWVKGFYLWA</sequence>
<evidence type="ECO:0000259" key="3">
    <source>
        <dbReference type="Pfam" id="PF05175"/>
    </source>
</evidence>
<keyword evidence="1 4" id="KW-0808">Transferase</keyword>
<dbReference type="InterPro" id="IPR002052">
    <property type="entry name" value="DNA_methylase_N6_adenine_CS"/>
</dbReference>
<dbReference type="Pfam" id="PF05175">
    <property type="entry name" value="MTS"/>
    <property type="match status" value="1"/>
</dbReference>
<dbReference type="GO" id="GO:0032259">
    <property type="term" value="P:methylation"/>
    <property type="evidence" value="ECO:0007669"/>
    <property type="project" value="UniProtKB-KW"/>
</dbReference>
<dbReference type="GO" id="GO:0003676">
    <property type="term" value="F:nucleic acid binding"/>
    <property type="evidence" value="ECO:0007669"/>
    <property type="project" value="InterPro"/>
</dbReference>
<dbReference type="GO" id="GO:0008170">
    <property type="term" value="F:N-methyltransferase activity"/>
    <property type="evidence" value="ECO:0007669"/>
    <property type="project" value="UniProtKB-ARBA"/>
</dbReference>
<name>A0A9D9DR87_9BACT</name>
<evidence type="ECO:0000256" key="1">
    <source>
        <dbReference type="ARBA" id="ARBA00022603"/>
    </source>
</evidence>
<accession>A0A9D9DR87</accession>
<gene>
    <name evidence="4" type="ORF">IAB08_04695</name>
</gene>
<dbReference type="PANTHER" id="PTHR47739">
    <property type="entry name" value="TRNA1(VAL) (ADENINE(37)-N6)-METHYLTRANSFERASE"/>
    <property type="match status" value="1"/>
</dbReference>
<dbReference type="CDD" id="cd02440">
    <property type="entry name" value="AdoMet_MTases"/>
    <property type="match status" value="1"/>
</dbReference>
<proteinExistence type="predicted"/>
<dbReference type="AlphaFoldDB" id="A0A9D9DR87"/>
<dbReference type="Gene3D" id="3.40.50.150">
    <property type="entry name" value="Vaccinia Virus protein VP39"/>
    <property type="match status" value="1"/>
</dbReference>
<protein>
    <submittedName>
        <fullName evidence="4">Methyltransferase</fullName>
    </submittedName>
</protein>
<dbReference type="PROSITE" id="PS00092">
    <property type="entry name" value="N6_MTASE"/>
    <property type="match status" value="1"/>
</dbReference>
<dbReference type="SUPFAM" id="SSF53335">
    <property type="entry name" value="S-adenosyl-L-methionine-dependent methyltransferases"/>
    <property type="match status" value="1"/>
</dbReference>
<feature type="domain" description="Methyltransferase small" evidence="3">
    <location>
        <begin position="67"/>
        <end position="195"/>
    </location>
</feature>
<dbReference type="PANTHER" id="PTHR47739:SF1">
    <property type="entry name" value="TRNA1(VAL) (ADENINE(37)-N6)-METHYLTRANSFERASE"/>
    <property type="match status" value="1"/>
</dbReference>
<evidence type="ECO:0000256" key="2">
    <source>
        <dbReference type="ARBA" id="ARBA00022691"/>
    </source>
</evidence>
<organism evidence="4 5">
    <name type="scientific">Candidatus Pullibacteroides excrementavium</name>
    <dbReference type="NCBI Taxonomy" id="2840905"/>
    <lineage>
        <taxon>Bacteria</taxon>
        <taxon>Pseudomonadati</taxon>
        <taxon>Bacteroidota</taxon>
        <taxon>Bacteroidia</taxon>
        <taxon>Bacteroidales</taxon>
        <taxon>Candidatus Pullibacteroides</taxon>
    </lineage>
</organism>
<dbReference type="InterPro" id="IPR007848">
    <property type="entry name" value="Small_mtfrase_dom"/>
</dbReference>
<dbReference type="GO" id="GO:0008757">
    <property type="term" value="F:S-adenosylmethionine-dependent methyltransferase activity"/>
    <property type="evidence" value="ECO:0007669"/>
    <property type="project" value="UniProtKB-ARBA"/>
</dbReference>
<dbReference type="InterPro" id="IPR050210">
    <property type="entry name" value="tRNA_Adenine-N(6)_MTase"/>
</dbReference>
<dbReference type="Proteomes" id="UP000823612">
    <property type="component" value="Unassembled WGS sequence"/>
</dbReference>
<reference evidence="4" key="2">
    <citation type="journal article" date="2021" name="PeerJ">
        <title>Extensive microbial diversity within the chicken gut microbiome revealed by metagenomics and culture.</title>
        <authorList>
            <person name="Gilroy R."/>
            <person name="Ravi A."/>
            <person name="Getino M."/>
            <person name="Pursley I."/>
            <person name="Horton D.L."/>
            <person name="Alikhan N.F."/>
            <person name="Baker D."/>
            <person name="Gharbi K."/>
            <person name="Hall N."/>
            <person name="Watson M."/>
            <person name="Adriaenssens E.M."/>
            <person name="Foster-Nyarko E."/>
            <person name="Jarju S."/>
            <person name="Secka A."/>
            <person name="Antonio M."/>
            <person name="Oren A."/>
            <person name="Chaudhuri R.R."/>
            <person name="La Ragione R."/>
            <person name="Hildebrand F."/>
            <person name="Pallen M.J."/>
        </authorList>
    </citation>
    <scope>NUCLEOTIDE SEQUENCE</scope>
    <source>
        <strain evidence="4">2889</strain>
    </source>
</reference>
<keyword evidence="1 4" id="KW-0489">Methyltransferase</keyword>
<keyword evidence="2" id="KW-0949">S-adenosyl-L-methionine</keyword>
<comment type="caution">
    <text evidence="4">The sequence shown here is derived from an EMBL/GenBank/DDBJ whole genome shotgun (WGS) entry which is preliminary data.</text>
</comment>
<evidence type="ECO:0000313" key="5">
    <source>
        <dbReference type="Proteomes" id="UP000823612"/>
    </source>
</evidence>